<feature type="transmembrane region" description="Helical" evidence="6">
    <location>
        <begin position="259"/>
        <end position="286"/>
    </location>
</feature>
<feature type="transmembrane region" description="Helical" evidence="6">
    <location>
        <begin position="156"/>
        <end position="174"/>
    </location>
</feature>
<dbReference type="EMBL" id="BAABFL010000466">
    <property type="protein sequence ID" value="GAA4651968.1"/>
    <property type="molecule type" value="Genomic_DNA"/>
</dbReference>
<dbReference type="Proteomes" id="UP001500604">
    <property type="component" value="Unassembled WGS sequence"/>
</dbReference>
<feature type="transmembrane region" description="Helical" evidence="6">
    <location>
        <begin position="103"/>
        <end position="127"/>
    </location>
</feature>
<keyword evidence="8" id="KW-1185">Reference proteome</keyword>
<dbReference type="RefSeq" id="WP_345198449.1">
    <property type="nucleotide sequence ID" value="NZ_BAABFL010000466.1"/>
</dbReference>
<feature type="transmembrane region" description="Helical" evidence="6">
    <location>
        <begin position="52"/>
        <end position="71"/>
    </location>
</feature>
<keyword evidence="2" id="KW-0813">Transport</keyword>
<feature type="transmembrane region" description="Helical" evidence="6">
    <location>
        <begin position="21"/>
        <end position="40"/>
    </location>
</feature>
<name>A0ABP8V8W4_9GAMM</name>
<comment type="caution">
    <text evidence="7">The sequence shown here is derived from an EMBL/GenBank/DDBJ whole genome shotgun (WGS) entry which is preliminary data.</text>
</comment>
<reference evidence="8" key="1">
    <citation type="journal article" date="2019" name="Int. J. Syst. Evol. Microbiol.">
        <title>The Global Catalogue of Microorganisms (GCM) 10K type strain sequencing project: providing services to taxonomists for standard genome sequencing and annotation.</title>
        <authorList>
            <consortium name="The Broad Institute Genomics Platform"/>
            <consortium name="The Broad Institute Genome Sequencing Center for Infectious Disease"/>
            <person name="Wu L."/>
            <person name="Ma J."/>
        </authorList>
    </citation>
    <scope>NUCLEOTIDE SEQUENCE [LARGE SCALE GENOMIC DNA]</scope>
    <source>
        <strain evidence="8">JCM 17805</strain>
    </source>
</reference>
<keyword evidence="4 6" id="KW-1133">Transmembrane helix</keyword>
<evidence type="ECO:0000256" key="5">
    <source>
        <dbReference type="ARBA" id="ARBA00023136"/>
    </source>
</evidence>
<comment type="subcellular location">
    <subcellularLocation>
        <location evidence="1">Membrane</location>
        <topology evidence="1">Multi-pass membrane protein</topology>
    </subcellularLocation>
</comment>
<sequence>MSSGHDVPSQSHSQPRGQFSSRLGFVFAAAGSAVGIGNIWGFPTQVADNGGAAFLIIYLILSLLLAYPALVAELMIGRYSQANPITALERLPHAQAFSKHGHALGCLAVITICLIFAFYSIIGGWLIAYGLAPVFNEIGLETAANWLVSFTPERNLLMTACFIVITLTVVNGGIEKGIEKWSSRLMPLLVILLLILIGCVIGQDGAFDGVRHYLVPDFSKVTPTLLFNALGQSFFSMSLGVGAMMAYGSYLSKRANLPAMALQVCLLDTGIAFLAGLLVIPCMFVALKSGMMIYDDNGLLHSSDTLVFNVLPAFFSSLGVIGSILGVMFFALMTIAALTSSISMLEVPVSCLTERGKLSRQKASLVICLPVLLLCTLIIANFSTLFSGVITLTTRYAQPFNALLFCLFAGWLMHRNHRLKEIQQGFSQVEETIFWRIWPWYVRYCCPLLIGSLLLFG</sequence>
<dbReference type="PRINTS" id="PR00176">
    <property type="entry name" value="NANEUSMPORT"/>
</dbReference>
<evidence type="ECO:0000256" key="1">
    <source>
        <dbReference type="ARBA" id="ARBA00004141"/>
    </source>
</evidence>
<dbReference type="SUPFAM" id="SSF161070">
    <property type="entry name" value="SNF-like"/>
    <property type="match status" value="1"/>
</dbReference>
<dbReference type="InterPro" id="IPR037272">
    <property type="entry name" value="SNS_sf"/>
</dbReference>
<evidence type="ECO:0000256" key="2">
    <source>
        <dbReference type="ARBA" id="ARBA00022448"/>
    </source>
</evidence>
<evidence type="ECO:0000313" key="7">
    <source>
        <dbReference type="EMBL" id="GAA4651968.1"/>
    </source>
</evidence>
<dbReference type="InterPro" id="IPR000175">
    <property type="entry name" value="Na/ntran_symport"/>
</dbReference>
<feature type="transmembrane region" description="Helical" evidence="6">
    <location>
        <begin position="433"/>
        <end position="456"/>
    </location>
</feature>
<keyword evidence="5 6" id="KW-0472">Membrane</keyword>
<feature type="transmembrane region" description="Helical" evidence="6">
    <location>
        <begin position="365"/>
        <end position="390"/>
    </location>
</feature>
<proteinExistence type="predicted"/>
<feature type="transmembrane region" description="Helical" evidence="6">
    <location>
        <begin position="186"/>
        <end position="205"/>
    </location>
</feature>
<keyword evidence="3 6" id="KW-0812">Transmembrane</keyword>
<organism evidence="7 8">
    <name type="scientific">Kistimonas scapharcae</name>
    <dbReference type="NCBI Taxonomy" id="1036133"/>
    <lineage>
        <taxon>Bacteria</taxon>
        <taxon>Pseudomonadati</taxon>
        <taxon>Pseudomonadota</taxon>
        <taxon>Gammaproteobacteria</taxon>
        <taxon>Oceanospirillales</taxon>
        <taxon>Endozoicomonadaceae</taxon>
        <taxon>Kistimonas</taxon>
    </lineage>
</organism>
<evidence type="ECO:0000256" key="4">
    <source>
        <dbReference type="ARBA" id="ARBA00022989"/>
    </source>
</evidence>
<dbReference type="PROSITE" id="PS50267">
    <property type="entry name" value="NA_NEUROTRAN_SYMP_3"/>
    <property type="match status" value="1"/>
</dbReference>
<dbReference type="CDD" id="cd10336">
    <property type="entry name" value="SLC6sbd_Tyt1-Like"/>
    <property type="match status" value="1"/>
</dbReference>
<dbReference type="PANTHER" id="PTHR42948:SF1">
    <property type="entry name" value="TRANSPORTER"/>
    <property type="match status" value="1"/>
</dbReference>
<feature type="transmembrane region" description="Helical" evidence="6">
    <location>
        <begin position="225"/>
        <end position="247"/>
    </location>
</feature>
<evidence type="ECO:0000256" key="3">
    <source>
        <dbReference type="ARBA" id="ARBA00022692"/>
    </source>
</evidence>
<feature type="transmembrane region" description="Helical" evidence="6">
    <location>
        <begin position="396"/>
        <end position="413"/>
    </location>
</feature>
<dbReference type="InterPro" id="IPR047218">
    <property type="entry name" value="YocR/YhdH-like"/>
</dbReference>
<feature type="transmembrane region" description="Helical" evidence="6">
    <location>
        <begin position="306"/>
        <end position="338"/>
    </location>
</feature>
<evidence type="ECO:0000313" key="8">
    <source>
        <dbReference type="Proteomes" id="UP001500604"/>
    </source>
</evidence>
<protein>
    <submittedName>
        <fullName evidence="7">Sodium-dependent transporter</fullName>
    </submittedName>
</protein>
<evidence type="ECO:0000256" key="6">
    <source>
        <dbReference type="SAM" id="Phobius"/>
    </source>
</evidence>
<gene>
    <name evidence="7" type="ORF">GCM10023116_42520</name>
</gene>
<accession>A0ABP8V8W4</accession>
<dbReference type="NCBIfam" id="NF037979">
    <property type="entry name" value="Na_transp"/>
    <property type="match status" value="1"/>
</dbReference>
<dbReference type="Pfam" id="PF00209">
    <property type="entry name" value="SNF"/>
    <property type="match status" value="2"/>
</dbReference>
<dbReference type="PANTHER" id="PTHR42948">
    <property type="entry name" value="TRANSPORTER"/>
    <property type="match status" value="1"/>
</dbReference>